<dbReference type="InterPro" id="IPR003343">
    <property type="entry name" value="Big_2"/>
</dbReference>
<evidence type="ECO:0000313" key="4">
    <source>
        <dbReference type="Proteomes" id="UP000448038"/>
    </source>
</evidence>
<evidence type="ECO:0000259" key="2">
    <source>
        <dbReference type="SMART" id="SM00635"/>
    </source>
</evidence>
<protein>
    <recommendedName>
        <fullName evidence="2">BIG2 domain-containing protein</fullName>
    </recommendedName>
</protein>
<evidence type="ECO:0000313" key="3">
    <source>
        <dbReference type="EMBL" id="MUK48028.1"/>
    </source>
</evidence>
<dbReference type="SMART" id="SM00635">
    <property type="entry name" value="BID_2"/>
    <property type="match status" value="5"/>
</dbReference>
<accession>A0A844NXW7</accession>
<feature type="chain" id="PRO_5032800337" description="BIG2 domain-containing protein" evidence="1">
    <location>
        <begin position="30"/>
        <end position="741"/>
    </location>
</feature>
<sequence>MNIMIKKFLKLKLILLVLTSLLLVSCKNDNDTKEDHSNISTITITPKEVPTRGVSGYVLRPGQQLELIATAENRDNTTLDITKYVTWHSTFPEAVKMNGSTVVGMDIGEAEISARYNGIESSNSIQIEVTYGKIKNLRITPAITSISKTLPVQLNLTGVFDDHTTANISTRRWSSSNEDVASVSMTGLVTPRKVGEATITARKGGKKATAKITVTDAKLEKITIFPLKVITPLGQKSDLTAVGTLSDHTTLKINSSVTWKSTDEQIATVSNQGEITPKKVGKVNITATKDGISGTSQLEVLPAKIAKIMIEPGNKIKTPLGREIKFTVSGILTDGRKVENLVTTVRLLPTNAATMRHETGKPSVLVPVAPGEATVTATVDGHIATSTITITSEVLERITITSEENTTSVPLNKTLQLTAKGIFSNSNKPKDITNVAWDTTKYDVIALDNKGKVTPLKEGSADVIATKDSIQATVTITVEPEKIASISFKDKISYIVEGRPSMPLKVMGINDNGDQRPLKNTLTYSSSDPTIASVVSGQIRPKKPGIATISVMYTVISNEGKKRLLSDKMNITVLKTPMSKGFPCDGNNHEFDCLNPIRIKNDSIFTPTPEKLFFHKKAGDNTANSVKYGLEDNPLNSFYGTAVMYQDAEKWCETLNKIRHQYIDNWRLPTQDELLKFYEEFNYNNDLSSLIDKYHWPHGLAYQVESKDSDTTINLVNKTYRTSTNSPSTYYTSCISENESL</sequence>
<proteinExistence type="predicted"/>
<feature type="domain" description="BIG2" evidence="2">
    <location>
        <begin position="482"/>
        <end position="563"/>
    </location>
</feature>
<dbReference type="InterPro" id="IPR008964">
    <property type="entry name" value="Invasin/intimin_cell_adhesion"/>
</dbReference>
<dbReference type="EMBL" id="WOBN01000003">
    <property type="protein sequence ID" value="MUK48028.1"/>
    <property type="molecule type" value="Genomic_DNA"/>
</dbReference>
<reference evidence="3 4" key="1">
    <citation type="submission" date="2019-11" db="EMBL/GenBank/DDBJ databases">
        <title>Using colonization assays and comparative genomics to discover symbiosis behaviors and factors in Vibrio fischeri.</title>
        <authorList>
            <person name="Bongrand C."/>
            <person name="Moriano-Gutierrez S."/>
            <person name="Arevalo P."/>
            <person name="Mcfall-Ngai M."/>
            <person name="Visick K."/>
            <person name="Polz M.F."/>
            <person name="Ruby E.G."/>
        </authorList>
    </citation>
    <scope>NUCLEOTIDE SEQUENCE [LARGE SCALE GENOMIC DNA]</scope>
    <source>
        <strain evidence="4">emors.4.1</strain>
    </source>
</reference>
<comment type="caution">
    <text evidence="3">The sequence shown here is derived from an EMBL/GenBank/DDBJ whole genome shotgun (WGS) entry which is preliminary data.</text>
</comment>
<organism evidence="3 4">
    <name type="scientific">Aliivibrio fischeri</name>
    <name type="common">Vibrio fischeri</name>
    <dbReference type="NCBI Taxonomy" id="668"/>
    <lineage>
        <taxon>Bacteria</taxon>
        <taxon>Pseudomonadati</taxon>
        <taxon>Pseudomonadota</taxon>
        <taxon>Gammaproteobacteria</taxon>
        <taxon>Vibrionales</taxon>
        <taxon>Vibrionaceae</taxon>
        <taxon>Aliivibrio</taxon>
    </lineage>
</organism>
<feature type="signal peptide" evidence="1">
    <location>
        <begin position="1"/>
        <end position="29"/>
    </location>
</feature>
<dbReference type="Proteomes" id="UP000448038">
    <property type="component" value="Unassembled WGS sequence"/>
</dbReference>
<feature type="domain" description="BIG2" evidence="2">
    <location>
        <begin position="218"/>
        <end position="299"/>
    </location>
</feature>
<feature type="domain" description="BIG2" evidence="2">
    <location>
        <begin position="394"/>
        <end position="477"/>
    </location>
</feature>
<feature type="domain" description="BIG2" evidence="2">
    <location>
        <begin position="48"/>
        <end position="126"/>
    </location>
</feature>
<dbReference type="Pfam" id="PF02368">
    <property type="entry name" value="Big_2"/>
    <property type="match status" value="3"/>
</dbReference>
<feature type="domain" description="BIG2" evidence="2">
    <location>
        <begin position="133"/>
        <end position="213"/>
    </location>
</feature>
<gene>
    <name evidence="3" type="ORF">GNP88_02375</name>
</gene>
<dbReference type="Gene3D" id="2.60.40.1080">
    <property type="match status" value="6"/>
</dbReference>
<dbReference type="PROSITE" id="PS51257">
    <property type="entry name" value="PROKAR_LIPOPROTEIN"/>
    <property type="match status" value="1"/>
</dbReference>
<evidence type="ECO:0000256" key="1">
    <source>
        <dbReference type="SAM" id="SignalP"/>
    </source>
</evidence>
<name>A0A844NXW7_ALIFS</name>
<dbReference type="AlphaFoldDB" id="A0A844NXW7"/>
<keyword evidence="1" id="KW-0732">Signal</keyword>
<dbReference type="SUPFAM" id="SSF49373">
    <property type="entry name" value="Invasin/intimin cell-adhesion fragments"/>
    <property type="match status" value="4"/>
</dbReference>